<dbReference type="GO" id="GO:0032259">
    <property type="term" value="P:methylation"/>
    <property type="evidence" value="ECO:0007669"/>
    <property type="project" value="UniProtKB-KW"/>
</dbReference>
<dbReference type="GO" id="GO:0008168">
    <property type="term" value="F:methyltransferase activity"/>
    <property type="evidence" value="ECO:0007669"/>
    <property type="project" value="UniProtKB-KW"/>
</dbReference>
<dbReference type="RefSeq" id="WP_284242769.1">
    <property type="nucleotide sequence ID" value="NZ_BSST01000001.1"/>
</dbReference>
<proteinExistence type="predicted"/>
<dbReference type="PANTHER" id="PTHR20974:SF0">
    <property type="entry name" value="UPF0585 PROTEIN CG18661"/>
    <property type="match status" value="1"/>
</dbReference>
<sequence length="204" mass="22947">MEIAFSQACENNKHPILAILSKEFNQTQNVLEIGSGTGQHAVYFAEHLNHLTWFTSDLVSSHFTINHRVKNAKLTNLKPPLALDLSCAWQQALSPVKGIKKFDAIFTANTLHIVSWPLVKQFFHQAGQHLISGGKCCIYGPFNYQGQYTSDSNANFDFWLKQRDANSGIRDIEQITEQAQLAGLHLIKDHQMPANNRLLTFIAS</sequence>
<reference evidence="1 2" key="1">
    <citation type="submission" date="2023-03" db="EMBL/GenBank/DDBJ databases">
        <title>Draft genome sequence of Thalassotalea insulae KCTC 62186T.</title>
        <authorList>
            <person name="Sawabe T."/>
        </authorList>
    </citation>
    <scope>NUCLEOTIDE SEQUENCE [LARGE SCALE GENOMIC DNA]</scope>
    <source>
        <strain evidence="1 2">KCTC 62186</strain>
    </source>
</reference>
<dbReference type="PANTHER" id="PTHR20974">
    <property type="entry name" value="UPF0585 PROTEIN CG18661"/>
    <property type="match status" value="1"/>
</dbReference>
<name>A0ABQ6GLT0_9GAMM</name>
<evidence type="ECO:0000313" key="1">
    <source>
        <dbReference type="EMBL" id="GLX76965.1"/>
    </source>
</evidence>
<accession>A0ABQ6GLT0</accession>
<keyword evidence="1" id="KW-0808">Transferase</keyword>
<evidence type="ECO:0000313" key="2">
    <source>
        <dbReference type="Proteomes" id="UP001157186"/>
    </source>
</evidence>
<dbReference type="CDD" id="cd02440">
    <property type="entry name" value="AdoMet_MTases"/>
    <property type="match status" value="1"/>
</dbReference>
<dbReference type="InterPro" id="IPR029063">
    <property type="entry name" value="SAM-dependent_MTases_sf"/>
</dbReference>
<dbReference type="InterPro" id="IPR010342">
    <property type="entry name" value="DUF938"/>
</dbReference>
<dbReference type="Gene3D" id="3.40.50.150">
    <property type="entry name" value="Vaccinia Virus protein VP39"/>
    <property type="match status" value="1"/>
</dbReference>
<comment type="caution">
    <text evidence="1">The sequence shown here is derived from an EMBL/GenBank/DDBJ whole genome shotgun (WGS) entry which is preliminary data.</text>
</comment>
<dbReference type="EMBL" id="BSST01000001">
    <property type="protein sequence ID" value="GLX76965.1"/>
    <property type="molecule type" value="Genomic_DNA"/>
</dbReference>
<protein>
    <submittedName>
        <fullName evidence="1">Methylase</fullName>
    </submittedName>
</protein>
<keyword evidence="2" id="KW-1185">Reference proteome</keyword>
<dbReference type="SUPFAM" id="SSF53335">
    <property type="entry name" value="S-adenosyl-L-methionine-dependent methyltransferases"/>
    <property type="match status" value="1"/>
</dbReference>
<gene>
    <name evidence="1" type="ORF">tinsulaeT_03050</name>
</gene>
<dbReference type="Proteomes" id="UP001157186">
    <property type="component" value="Unassembled WGS sequence"/>
</dbReference>
<dbReference type="Pfam" id="PF06080">
    <property type="entry name" value="DUF938"/>
    <property type="match status" value="1"/>
</dbReference>
<keyword evidence="1" id="KW-0489">Methyltransferase</keyword>
<organism evidence="1 2">
    <name type="scientific">Thalassotalea insulae</name>
    <dbReference type="NCBI Taxonomy" id="2056778"/>
    <lineage>
        <taxon>Bacteria</taxon>
        <taxon>Pseudomonadati</taxon>
        <taxon>Pseudomonadota</taxon>
        <taxon>Gammaproteobacteria</taxon>
        <taxon>Alteromonadales</taxon>
        <taxon>Colwelliaceae</taxon>
        <taxon>Thalassotalea</taxon>
    </lineage>
</organism>